<dbReference type="GO" id="GO:0005524">
    <property type="term" value="F:ATP binding"/>
    <property type="evidence" value="ECO:0007669"/>
    <property type="project" value="InterPro"/>
</dbReference>
<reference evidence="4 5" key="1">
    <citation type="submission" date="2018-06" db="EMBL/GenBank/DDBJ databases">
        <title>Comparative genomics reveals the genomic features of Rhizophagus irregularis, R. cerebriforme, R. diaphanum and Gigaspora rosea, and their symbiotic lifestyle signature.</title>
        <authorList>
            <person name="Morin E."/>
            <person name="San Clemente H."/>
            <person name="Chen E.C.H."/>
            <person name="De La Providencia I."/>
            <person name="Hainaut M."/>
            <person name="Kuo A."/>
            <person name="Kohler A."/>
            <person name="Murat C."/>
            <person name="Tang N."/>
            <person name="Roy S."/>
            <person name="Loubradou J."/>
            <person name="Henrissat B."/>
            <person name="Grigoriev I.V."/>
            <person name="Corradi N."/>
            <person name="Roux C."/>
            <person name="Martin F.M."/>
        </authorList>
    </citation>
    <scope>NUCLEOTIDE SEQUENCE [LARGE SCALE GENOMIC DNA]</scope>
    <source>
        <strain evidence="4 5">DAOM 194757</strain>
    </source>
</reference>
<keyword evidence="5" id="KW-1185">Reference proteome</keyword>
<dbReference type="InterPro" id="IPR000806">
    <property type="entry name" value="RabGDI"/>
</dbReference>
<dbReference type="GO" id="GO:0005093">
    <property type="term" value="F:Rab GDP-dissociation inhibitor activity"/>
    <property type="evidence" value="ECO:0007669"/>
    <property type="project" value="InterPro"/>
</dbReference>
<dbReference type="GO" id="GO:0007264">
    <property type="term" value="P:small GTPase-mediated signal transduction"/>
    <property type="evidence" value="ECO:0007669"/>
    <property type="project" value="InterPro"/>
</dbReference>
<dbReference type="InterPro" id="IPR011009">
    <property type="entry name" value="Kinase-like_dom_sf"/>
</dbReference>
<dbReference type="PRINTS" id="PR00891">
    <property type="entry name" value="RABGDIREP"/>
</dbReference>
<dbReference type="Proteomes" id="UP000266673">
    <property type="component" value="Unassembled WGS sequence"/>
</dbReference>
<dbReference type="GO" id="GO:0015031">
    <property type="term" value="P:protein transport"/>
    <property type="evidence" value="ECO:0007669"/>
    <property type="project" value="InterPro"/>
</dbReference>
<dbReference type="PANTHER" id="PTHR11787:SF8">
    <property type="entry name" value="RAB GDP DISSOCIATION INHIBITOR"/>
    <property type="match status" value="1"/>
</dbReference>
<gene>
    <name evidence="4" type="ORF">C2G38_2027015</name>
</gene>
<dbReference type="Gene3D" id="3.30.519.10">
    <property type="entry name" value="Guanine Nucleotide Dissociation Inhibitor, domain 2"/>
    <property type="match status" value="1"/>
</dbReference>
<dbReference type="GO" id="GO:0005737">
    <property type="term" value="C:cytoplasm"/>
    <property type="evidence" value="ECO:0007669"/>
    <property type="project" value="TreeGrafter"/>
</dbReference>
<comment type="caution">
    <text evidence="4">The sequence shown here is derived from an EMBL/GenBank/DDBJ whole genome shotgun (WGS) entry which is preliminary data.</text>
</comment>
<organism evidence="4 5">
    <name type="scientific">Gigaspora rosea</name>
    <dbReference type="NCBI Taxonomy" id="44941"/>
    <lineage>
        <taxon>Eukaryota</taxon>
        <taxon>Fungi</taxon>
        <taxon>Fungi incertae sedis</taxon>
        <taxon>Mucoromycota</taxon>
        <taxon>Glomeromycotina</taxon>
        <taxon>Glomeromycetes</taxon>
        <taxon>Diversisporales</taxon>
        <taxon>Gigasporaceae</taxon>
        <taxon>Gigaspora</taxon>
    </lineage>
</organism>
<dbReference type="SUPFAM" id="SSF56112">
    <property type="entry name" value="Protein kinase-like (PK-like)"/>
    <property type="match status" value="1"/>
</dbReference>
<dbReference type="PROSITE" id="PS50011">
    <property type="entry name" value="PROTEIN_KINASE_DOM"/>
    <property type="match status" value="1"/>
</dbReference>
<evidence type="ECO:0000256" key="2">
    <source>
        <dbReference type="RuleBase" id="RU363124"/>
    </source>
</evidence>
<dbReference type="PRINTS" id="PR00892">
    <property type="entry name" value="RABGDI"/>
</dbReference>
<dbReference type="InterPro" id="IPR001245">
    <property type="entry name" value="Ser-Thr/Tyr_kinase_cat_dom"/>
</dbReference>
<feature type="domain" description="Protein kinase" evidence="3">
    <location>
        <begin position="1"/>
        <end position="71"/>
    </location>
</feature>
<dbReference type="InterPro" id="IPR018203">
    <property type="entry name" value="GDP_dissociation_inhibitor"/>
</dbReference>
<dbReference type="PANTHER" id="PTHR11787">
    <property type="entry name" value="RAB GDP-DISSOCIATION INHIBITOR"/>
    <property type="match status" value="1"/>
</dbReference>
<dbReference type="SUPFAM" id="SSF54373">
    <property type="entry name" value="FAD-linked reductases, C-terminal domain"/>
    <property type="match status" value="1"/>
</dbReference>
<dbReference type="GO" id="GO:0016192">
    <property type="term" value="P:vesicle-mediated transport"/>
    <property type="evidence" value="ECO:0007669"/>
    <property type="project" value="TreeGrafter"/>
</dbReference>
<proteinExistence type="inferred from homology"/>
<evidence type="ECO:0000259" key="3">
    <source>
        <dbReference type="PROSITE" id="PS50011"/>
    </source>
</evidence>
<name>A0A397WBM9_9GLOM</name>
<comment type="similarity">
    <text evidence="1 2">Belongs to the Rab GDI family.</text>
</comment>
<dbReference type="SUPFAM" id="SSF51905">
    <property type="entry name" value="FAD/NAD(P)-binding domain"/>
    <property type="match status" value="1"/>
</dbReference>
<dbReference type="GO" id="GO:0004672">
    <property type="term" value="F:protein kinase activity"/>
    <property type="evidence" value="ECO:0007669"/>
    <property type="project" value="InterPro"/>
</dbReference>
<dbReference type="OrthoDB" id="9446342at2759"/>
<dbReference type="Gene3D" id="3.50.50.60">
    <property type="entry name" value="FAD/NAD(P)-binding domain"/>
    <property type="match status" value="2"/>
</dbReference>
<dbReference type="AlphaFoldDB" id="A0A397WBM9"/>
<sequence>MIMWEITSGQKPFSDRSHDINLIIDICNGIRPPIINGTPQPFIDLMTKCWENDPSKRPTADAVKDIIHDMYNNDKIELPTINNTKIATHPQAVFTSRPLSSLIRTASVLQNCLPFTDYITSESLFDIMNKSIESFTKIDQHSKNEQVFDSLKSENGSNNKSQSFYNRHENIKNENKYTTKQALLDIMNETRLPDIATIEQNCATGYTPLCFLIPNSYKLVLFFLFFLLTMDEEYDVIVLGTGLTECILSGLLSVEGKKVLRMYRNYYYGGESASLNLMQLYRKFCNGQEPPSELGRDRDYNIDLIPKFMMANGELGQISKVPASEMEALRSDLMGMFEKRSAKKFFEYMQNWREDDPSTHQDFIGHAMALYLDESYLERPARETYDRIILYISSVARYGKSPYIYPLYGLGELPQGFARLSAIYGGTYMLDKTVDEIVYDADDRVCGVRSGNETAKTKQVIGDPSYFKNKVRNVRKVIRAICMLKHPIPNTGNADSIQLVIPQKKSKKYRQKPTDPDCYEISRYVPRLKIVLD</sequence>
<evidence type="ECO:0000313" key="4">
    <source>
        <dbReference type="EMBL" id="RIB30193.1"/>
    </source>
</evidence>
<dbReference type="InterPro" id="IPR036188">
    <property type="entry name" value="FAD/NAD-bd_sf"/>
</dbReference>
<dbReference type="InterPro" id="IPR000719">
    <property type="entry name" value="Prot_kinase_dom"/>
</dbReference>
<dbReference type="Pfam" id="PF07714">
    <property type="entry name" value="PK_Tyr_Ser-Thr"/>
    <property type="match status" value="1"/>
</dbReference>
<dbReference type="EMBL" id="QKWP01000018">
    <property type="protein sequence ID" value="RIB30193.1"/>
    <property type="molecule type" value="Genomic_DNA"/>
</dbReference>
<dbReference type="Gene3D" id="1.10.405.10">
    <property type="entry name" value="Guanine Nucleotide Dissociation Inhibitor, domain 1"/>
    <property type="match status" value="1"/>
</dbReference>
<protein>
    <recommendedName>
        <fullName evidence="2">Rab GDP dissociation inhibitor</fullName>
    </recommendedName>
</protein>
<dbReference type="Pfam" id="PF00996">
    <property type="entry name" value="GDI"/>
    <property type="match status" value="2"/>
</dbReference>
<accession>A0A397WBM9</accession>
<dbReference type="Gene3D" id="1.10.510.10">
    <property type="entry name" value="Transferase(Phosphotransferase) domain 1"/>
    <property type="match status" value="1"/>
</dbReference>
<evidence type="ECO:0000256" key="1">
    <source>
        <dbReference type="ARBA" id="ARBA00005593"/>
    </source>
</evidence>
<evidence type="ECO:0000313" key="5">
    <source>
        <dbReference type="Proteomes" id="UP000266673"/>
    </source>
</evidence>
<dbReference type="STRING" id="44941.A0A397WBM9"/>